<name>A0A6I3RZE5_9BURK</name>
<evidence type="ECO:0000259" key="12">
    <source>
        <dbReference type="Pfam" id="PF17941"/>
    </source>
</evidence>
<dbReference type="GO" id="GO:0009358">
    <property type="term" value="C:polyphosphate kinase complex"/>
    <property type="evidence" value="ECO:0007669"/>
    <property type="project" value="InterPro"/>
</dbReference>
<keyword evidence="1 6" id="KW-0597">Phosphoprotein</keyword>
<evidence type="ECO:0000313" key="14">
    <source>
        <dbReference type="Proteomes" id="UP000462362"/>
    </source>
</evidence>
<dbReference type="SUPFAM" id="SSF56024">
    <property type="entry name" value="Phospholipase D/nuclease"/>
    <property type="match status" value="2"/>
</dbReference>
<dbReference type="Gene3D" id="3.30.870.10">
    <property type="entry name" value="Endonuclease Chain A"/>
    <property type="match status" value="2"/>
</dbReference>
<dbReference type="GO" id="GO:0008976">
    <property type="term" value="F:polyphosphate kinase activity"/>
    <property type="evidence" value="ECO:0007669"/>
    <property type="project" value="UniProtKB-UniRule"/>
</dbReference>
<evidence type="ECO:0000256" key="7">
    <source>
        <dbReference type="RuleBase" id="RU003800"/>
    </source>
</evidence>
<dbReference type="AlphaFoldDB" id="A0A6I3RZE5"/>
<keyword evidence="2 6" id="KW-0808">Transferase</keyword>
<dbReference type="InterPro" id="IPR025200">
    <property type="entry name" value="PPK_C_dom2"/>
</dbReference>
<dbReference type="NCBIfam" id="NF003918">
    <property type="entry name" value="PRK05443.1-2"/>
    <property type="match status" value="1"/>
</dbReference>
<dbReference type="Pfam" id="PF02503">
    <property type="entry name" value="PP_kinase"/>
    <property type="match status" value="1"/>
</dbReference>
<dbReference type="GO" id="GO:0006799">
    <property type="term" value="P:polyphosphate biosynthetic process"/>
    <property type="evidence" value="ECO:0007669"/>
    <property type="project" value="UniProtKB-UniRule"/>
</dbReference>
<feature type="binding site" evidence="6">
    <location>
        <position position="553"/>
    </location>
    <ligand>
        <name>ATP</name>
        <dbReference type="ChEBI" id="CHEBI:30616"/>
    </ligand>
</feature>
<evidence type="ECO:0000259" key="9">
    <source>
        <dbReference type="Pfam" id="PF02503"/>
    </source>
</evidence>
<gene>
    <name evidence="13" type="primary">ppk1</name>
    <name evidence="6" type="synonym">ppk</name>
    <name evidence="13" type="ORF">GMD42_05680</name>
</gene>
<dbReference type="Proteomes" id="UP000462362">
    <property type="component" value="Unassembled WGS sequence"/>
</dbReference>
<dbReference type="SUPFAM" id="SSF140356">
    <property type="entry name" value="PPK N-terminal domain-like"/>
    <property type="match status" value="1"/>
</dbReference>
<evidence type="ECO:0000256" key="8">
    <source>
        <dbReference type="SAM" id="MobiDB-lite"/>
    </source>
</evidence>
<dbReference type="InterPro" id="IPR036830">
    <property type="entry name" value="PP_kinase_middle_dom_sf"/>
</dbReference>
<dbReference type="Pfam" id="PF17941">
    <property type="entry name" value="PP_kinase_C_1"/>
    <property type="match status" value="1"/>
</dbReference>
<keyword evidence="5 6" id="KW-0067">ATP-binding</keyword>
<feature type="compositionally biased region" description="Low complexity" evidence="8">
    <location>
        <begin position="7"/>
        <end position="44"/>
    </location>
</feature>
<protein>
    <recommendedName>
        <fullName evidence="6 7">Polyphosphate kinase</fullName>
        <ecNumber evidence="6 7">2.7.4.1</ecNumber>
    </recommendedName>
    <alternativeName>
        <fullName evidence="6">ATP-polyphosphate phosphotransferase</fullName>
    </alternativeName>
    <alternativeName>
        <fullName evidence="6">Polyphosphoric acid kinase</fullName>
    </alternativeName>
</protein>
<dbReference type="NCBIfam" id="NF003917">
    <property type="entry name" value="PRK05443.1-1"/>
    <property type="match status" value="1"/>
</dbReference>
<evidence type="ECO:0000256" key="3">
    <source>
        <dbReference type="ARBA" id="ARBA00022741"/>
    </source>
</evidence>
<dbReference type="EMBL" id="WNCL01000013">
    <property type="protein sequence ID" value="MTU43116.1"/>
    <property type="molecule type" value="Genomic_DNA"/>
</dbReference>
<sequence>MADDNKTTNATSTAKPAAAEPTKAAAPAEAKPAAKAPAKPRTVKAPTIRRPAVRRTAVKAAAPAAAAKETSLKEVSLDDPSLYINRDISWIEFDRKVLETAMDPEIPLLNRVLFLSIFYNNLDEFFMVRVMNVQRQARSGAEPTGPDKMPPARQLSEIRRKVTEILEEAENLWIDTLKPELENKGIRFSKYSALNAAQKKEMNRYFDEDIFPVLTPQAVDKGRPFPMISNTSLNFVMELEAIESGISVKNRFARLKCPNNVPRFLFVSNKDNTVTPDLSYATTEGVIVLTEDLIGNRLNTLFPGYKVKSQGLFRITRNTDGEIEEDEADDLLSAVRDYVEQRRFGSIVRVEIEKGMPQRLQDFLYEHLDLHPNQFYRCRVPLAFSEFGRMMKIDRPSLKYPSDHPKTPKAFEQGRNCFDEIRKRDILVYHPYDSFNCVLEFLKQAALDPNVVAIKQTLYRCGSDSPVAKALLEARRRGKQVTAVVELKARFDEEQNINWAEEMERNGVNVVYGFAGLKIHAKLCFVVRREKGKLERYTHIGSGNYNAASAKIYTDLGLFTANKDINDDVQDLFNVMTGYGVVNHYRKLLVSPHTLRPGITKLIRREIEQHKKHGNGHIIIKCNQLVDYEMVKVLYEASRAGVKIECIVRGICSLRPGLPGVSDTITVRSIVGRLLEHARIYYFHNNGDEEMYFGSADLMTRNLNGRIEVLTPLLQENLRNNVMDQIVIPQLKDNIHAWVMNSDGSYTKLQPKKDETVYDSQEEIAKKLNLMKK</sequence>
<dbReference type="PANTHER" id="PTHR30218:SF0">
    <property type="entry name" value="POLYPHOSPHATE KINASE"/>
    <property type="match status" value="1"/>
</dbReference>
<dbReference type="Gene3D" id="3.30.1840.10">
    <property type="entry name" value="Polyphosphate kinase middle domain"/>
    <property type="match status" value="1"/>
</dbReference>
<dbReference type="EC" id="2.7.4.1" evidence="6 7"/>
<feature type="binding site" evidence="6">
    <location>
        <position position="460"/>
    </location>
    <ligand>
        <name>Mg(2+)</name>
        <dbReference type="ChEBI" id="CHEBI:18420"/>
    </ligand>
</feature>
<dbReference type="HAMAP" id="MF_00347">
    <property type="entry name" value="Polyphosphate_kinase"/>
    <property type="match status" value="1"/>
</dbReference>
<keyword evidence="6" id="KW-0479">Metal-binding</keyword>
<evidence type="ECO:0000256" key="1">
    <source>
        <dbReference type="ARBA" id="ARBA00022553"/>
    </source>
</evidence>
<accession>A0A6I3RZE5</accession>
<dbReference type="SUPFAM" id="SSF143724">
    <property type="entry name" value="PHP14-like"/>
    <property type="match status" value="1"/>
</dbReference>
<evidence type="ECO:0000259" key="10">
    <source>
        <dbReference type="Pfam" id="PF13089"/>
    </source>
</evidence>
<comment type="caution">
    <text evidence="13">The sequence shown here is derived from an EMBL/GenBank/DDBJ whole genome shotgun (WGS) entry which is preliminary data.</text>
</comment>
<dbReference type="CDD" id="cd09165">
    <property type="entry name" value="PLDc_PaPPK1_C1_like"/>
    <property type="match status" value="1"/>
</dbReference>
<dbReference type="PIRSF" id="PIRSF015589">
    <property type="entry name" value="PP_kinase"/>
    <property type="match status" value="1"/>
</dbReference>
<feature type="domain" description="Polyphosphate kinase C-terminal" evidence="11">
    <location>
        <begin position="588"/>
        <end position="757"/>
    </location>
</feature>
<feature type="active site" description="Phosphohistidine intermediate" evidence="6">
    <location>
        <position position="520"/>
    </location>
</feature>
<dbReference type="Pfam" id="PF13089">
    <property type="entry name" value="PP_kinase_N"/>
    <property type="match status" value="1"/>
</dbReference>
<organism evidence="13 14">
    <name type="scientific">Parasutterella excrementihominis</name>
    <dbReference type="NCBI Taxonomy" id="487175"/>
    <lineage>
        <taxon>Bacteria</taxon>
        <taxon>Pseudomonadati</taxon>
        <taxon>Pseudomonadota</taxon>
        <taxon>Betaproteobacteria</taxon>
        <taxon>Burkholderiales</taxon>
        <taxon>Sutterellaceae</taxon>
        <taxon>Parasutterella</taxon>
    </lineage>
</organism>
<comment type="similarity">
    <text evidence="6 7">Belongs to the polyphosphate kinase 1 (PPK1) family.</text>
</comment>
<dbReference type="RefSeq" id="WP_021868186.1">
    <property type="nucleotide sequence ID" value="NZ_CAUABC010000043.1"/>
</dbReference>
<dbReference type="InterPro" id="IPR025198">
    <property type="entry name" value="PPK_N_dom"/>
</dbReference>
<feature type="domain" description="Polyphosphate kinase N-terminal" evidence="10">
    <location>
        <begin position="83"/>
        <end position="188"/>
    </location>
</feature>
<feature type="region of interest" description="Disordered" evidence="8">
    <location>
        <begin position="1"/>
        <end position="44"/>
    </location>
</feature>
<evidence type="ECO:0000256" key="6">
    <source>
        <dbReference type="HAMAP-Rule" id="MF_00347"/>
    </source>
</evidence>
<evidence type="ECO:0000313" key="13">
    <source>
        <dbReference type="EMBL" id="MTU43116.1"/>
    </source>
</evidence>
<feature type="binding site" evidence="6">
    <location>
        <position position="649"/>
    </location>
    <ligand>
        <name>ATP</name>
        <dbReference type="ChEBI" id="CHEBI:30616"/>
    </ligand>
</feature>
<dbReference type="InterPro" id="IPR003414">
    <property type="entry name" value="PP_kinase"/>
</dbReference>
<feature type="binding site" evidence="6">
    <location>
        <position position="121"/>
    </location>
    <ligand>
        <name>ATP</name>
        <dbReference type="ChEBI" id="CHEBI:30616"/>
    </ligand>
</feature>
<dbReference type="GO" id="GO:0005524">
    <property type="term" value="F:ATP binding"/>
    <property type="evidence" value="ECO:0007669"/>
    <property type="project" value="UniProtKB-KW"/>
</dbReference>
<dbReference type="InterPro" id="IPR036832">
    <property type="entry name" value="PPK_N_dom_sf"/>
</dbReference>
<feature type="domain" description="Polyphosphate kinase C-terminal" evidence="12">
    <location>
        <begin position="416"/>
        <end position="579"/>
    </location>
</feature>
<comment type="PTM">
    <text evidence="6 7">An intermediate of this reaction is the autophosphorylated ppk in which a phosphate is covalently linked to a histidine residue through a N-P bond.</text>
</comment>
<dbReference type="InterPro" id="IPR041108">
    <property type="entry name" value="PP_kinase_C_1"/>
</dbReference>
<dbReference type="CDD" id="cd09168">
    <property type="entry name" value="PLDc_PaPPK1_C2_like"/>
    <property type="match status" value="1"/>
</dbReference>
<dbReference type="PANTHER" id="PTHR30218">
    <property type="entry name" value="POLYPHOSPHATE KINASE"/>
    <property type="match status" value="1"/>
</dbReference>
<evidence type="ECO:0000256" key="4">
    <source>
        <dbReference type="ARBA" id="ARBA00022777"/>
    </source>
</evidence>
<keyword evidence="6" id="KW-0460">Magnesium</keyword>
<comment type="catalytic activity">
    <reaction evidence="6 7">
        <text>[phosphate](n) + ATP = [phosphate](n+1) + ADP</text>
        <dbReference type="Rhea" id="RHEA:19573"/>
        <dbReference type="Rhea" id="RHEA-COMP:9859"/>
        <dbReference type="Rhea" id="RHEA-COMP:14280"/>
        <dbReference type="ChEBI" id="CHEBI:16838"/>
        <dbReference type="ChEBI" id="CHEBI:30616"/>
        <dbReference type="ChEBI" id="CHEBI:456216"/>
        <dbReference type="EC" id="2.7.4.1"/>
    </reaction>
</comment>
<proteinExistence type="inferred from homology"/>
<evidence type="ECO:0000256" key="5">
    <source>
        <dbReference type="ARBA" id="ARBA00022840"/>
    </source>
</evidence>
<dbReference type="GO" id="GO:0046872">
    <property type="term" value="F:metal ion binding"/>
    <property type="evidence" value="ECO:0007669"/>
    <property type="project" value="UniProtKB-KW"/>
</dbReference>
<keyword evidence="3 6" id="KW-0547">Nucleotide-binding</keyword>
<comment type="function">
    <text evidence="6 7">Catalyzes the reversible transfer of the terminal phosphate of ATP to form a long-chain polyphosphate (polyP).</text>
</comment>
<comment type="cofactor">
    <cofactor evidence="6">
        <name>Mg(2+)</name>
        <dbReference type="ChEBI" id="CHEBI:18420"/>
    </cofactor>
</comment>
<keyword evidence="4 6" id="KW-0418">Kinase</keyword>
<reference evidence="13 14" key="1">
    <citation type="journal article" date="2019" name="Nat. Med.">
        <title>A library of human gut bacterial isolates paired with longitudinal multiomics data enables mechanistic microbiome research.</title>
        <authorList>
            <person name="Poyet M."/>
            <person name="Groussin M."/>
            <person name="Gibbons S.M."/>
            <person name="Avila-Pacheco J."/>
            <person name="Jiang X."/>
            <person name="Kearney S.M."/>
            <person name="Perrotta A.R."/>
            <person name="Berdy B."/>
            <person name="Zhao S."/>
            <person name="Lieberman T.D."/>
            <person name="Swanson P.K."/>
            <person name="Smith M."/>
            <person name="Roesemann S."/>
            <person name="Alexander J.E."/>
            <person name="Rich S.A."/>
            <person name="Livny J."/>
            <person name="Vlamakis H."/>
            <person name="Clish C."/>
            <person name="Bullock K."/>
            <person name="Deik A."/>
            <person name="Scott J."/>
            <person name="Pierce K.A."/>
            <person name="Xavier R.J."/>
            <person name="Alm E.J."/>
        </authorList>
    </citation>
    <scope>NUCLEOTIDE SEQUENCE [LARGE SCALE GENOMIC DNA]</scope>
    <source>
        <strain evidence="13 14">BIOML-A2</strain>
    </source>
</reference>
<feature type="binding site" evidence="6">
    <location>
        <position position="677"/>
    </location>
    <ligand>
        <name>ATP</name>
        <dbReference type="ChEBI" id="CHEBI:30616"/>
    </ligand>
</feature>
<dbReference type="NCBIfam" id="NF003921">
    <property type="entry name" value="PRK05443.2-2"/>
    <property type="match status" value="1"/>
</dbReference>
<evidence type="ECO:0000256" key="2">
    <source>
        <dbReference type="ARBA" id="ARBA00022679"/>
    </source>
</evidence>
<dbReference type="Gene3D" id="1.20.58.310">
    <property type="entry name" value="Polyphosphate kinase N-terminal domain"/>
    <property type="match status" value="1"/>
</dbReference>
<dbReference type="InterPro" id="IPR024953">
    <property type="entry name" value="PP_kinase_middle"/>
</dbReference>
<dbReference type="Pfam" id="PF13090">
    <property type="entry name" value="PP_kinase_C"/>
    <property type="match status" value="1"/>
</dbReference>
<evidence type="ECO:0000259" key="11">
    <source>
        <dbReference type="Pfam" id="PF13090"/>
    </source>
</evidence>
<feature type="binding site" evidence="6">
    <location>
        <position position="490"/>
    </location>
    <ligand>
        <name>Mg(2+)</name>
        <dbReference type="ChEBI" id="CHEBI:18420"/>
    </ligand>
</feature>
<feature type="domain" description="Polyphosphate kinase middle" evidence="9">
    <location>
        <begin position="198"/>
        <end position="387"/>
    </location>
</feature>
<dbReference type="NCBIfam" id="TIGR03705">
    <property type="entry name" value="poly_P_kin"/>
    <property type="match status" value="1"/>
</dbReference>